<reference evidence="2 3" key="1">
    <citation type="submission" date="2019-01" db="EMBL/GenBank/DDBJ databases">
        <authorList>
            <consortium name="Pathogen Informatics"/>
        </authorList>
    </citation>
    <scope>NUCLEOTIDE SEQUENCE [LARGE SCALE GENOMIC DNA]</scope>
    <source>
        <strain evidence="2 3">NCTC10168</strain>
    </source>
</reference>
<accession>A0A449B584</accession>
<evidence type="ECO:0000259" key="1">
    <source>
        <dbReference type="Pfam" id="PF06114"/>
    </source>
</evidence>
<dbReference type="EMBL" id="LR215037">
    <property type="protein sequence ID" value="VEU75767.1"/>
    <property type="molecule type" value="Genomic_DNA"/>
</dbReference>
<dbReference type="OrthoDB" id="398854at2"/>
<feature type="domain" description="IrrE N-terminal-like" evidence="1">
    <location>
        <begin position="181"/>
        <end position="253"/>
    </location>
</feature>
<dbReference type="Proteomes" id="UP000290243">
    <property type="component" value="Chromosome"/>
</dbReference>
<sequence length="316" mass="37452">MNKDTTKETTKQTTKEKLFDDVETIDKELDEFILDPNKWDSFLPYLANHYSVRNNYIISKNKASIVKTLSAWNKENINIKKGEKAIWLLAPKSTKFINLDNKLVPFSKLKPEQFKNINKKDIIYKTFAGFRPFTVFDITQTDLPKEKYPKDYFNYFNFMSSNDLNIEIANKLYEYLINKIAEKYNIKVNYENLKTVSGKLVQNTNNPIIMFNTNNELRQNIRVLFHELSHFLLKHNYEKTKRGICEFEAELSAYLISAILGLKEKESSFRYIKEWSDEILSFKRDERIKSIDNALNTSRTIFKELNLDNFIDNYKL</sequence>
<dbReference type="AlphaFoldDB" id="A0A449B584"/>
<proteinExistence type="predicted"/>
<name>A0A449B584_9BACT</name>
<organism evidence="2 3">
    <name type="scientific">Mycoplasmopsis maculosa</name>
    <dbReference type="NCBI Taxonomy" id="114885"/>
    <lineage>
        <taxon>Bacteria</taxon>
        <taxon>Bacillati</taxon>
        <taxon>Mycoplasmatota</taxon>
        <taxon>Mycoplasmoidales</taxon>
        <taxon>Metamycoplasmataceae</taxon>
        <taxon>Mycoplasmopsis</taxon>
    </lineage>
</organism>
<keyword evidence="3" id="KW-1185">Reference proteome</keyword>
<dbReference type="InterPro" id="IPR010359">
    <property type="entry name" value="IrrE_HExxH"/>
</dbReference>
<evidence type="ECO:0000313" key="3">
    <source>
        <dbReference type="Proteomes" id="UP000290243"/>
    </source>
</evidence>
<dbReference type="Gene3D" id="1.10.10.2910">
    <property type="match status" value="1"/>
</dbReference>
<dbReference type="Pfam" id="PF06114">
    <property type="entry name" value="Peptidase_M78"/>
    <property type="match status" value="1"/>
</dbReference>
<evidence type="ECO:0000313" key="2">
    <source>
        <dbReference type="EMBL" id="VEU75767.1"/>
    </source>
</evidence>
<dbReference type="KEGG" id="mmau:NCTC10168_00701"/>
<dbReference type="RefSeq" id="WP_129647144.1">
    <property type="nucleotide sequence ID" value="NZ_LR215037.1"/>
</dbReference>
<protein>
    <submittedName>
        <fullName evidence="2">Domain of uncharacterized function (DUF955)</fullName>
    </submittedName>
</protein>
<gene>
    <name evidence="2" type="ORF">NCTC10168_00701</name>
</gene>